<sequence>MPLEGPPELPRWDIFPKQTDAERQTRFLSKQETGNFSEASSDNHSAVLRLLVVLVSLWVGVGLLWLLLHFCRKRQRASAPPVLPSVPFQHCRQHPLHFHSSPLPLVVGDEGVESVPEQEQREEEEVRENTEEHQDIERGEMKENTREEEEEEEEEKSSSSLPPSPPLRCFLPAPPLEIFLPPPLPLTAQSEDATQTVRRQWSVAPEHKEEAPGGLYEECFVPTFSHSVQGDARPAACLISQTIEEEAAWEDWVSRGREWEEAQKEAKEALKKEKRAVEAGRDNAPDLRREVIHAVRRANSMKPWGLEPRPSSEVEPVVLTAERVGEAETEGREEETPESPDVFDWVARGVEETRQTVAGAVAIARSFLLWRWDREGVGW</sequence>
<dbReference type="EMBL" id="CDMZ01005228">
    <property type="protein sequence ID" value="CEM52361.1"/>
    <property type="molecule type" value="Genomic_DNA"/>
</dbReference>
<evidence type="ECO:0000313" key="4">
    <source>
        <dbReference type="EMBL" id="CEM52361.1"/>
    </source>
</evidence>
<evidence type="ECO:0000256" key="1">
    <source>
        <dbReference type="SAM" id="Coils"/>
    </source>
</evidence>
<feature type="compositionally biased region" description="Basic and acidic residues" evidence="2">
    <location>
        <begin position="127"/>
        <end position="145"/>
    </location>
</feature>
<gene>
    <name evidence="4" type="ORF">Cvel_59</name>
</gene>
<organism evidence="4">
    <name type="scientific">Chromera velia CCMP2878</name>
    <dbReference type="NCBI Taxonomy" id="1169474"/>
    <lineage>
        <taxon>Eukaryota</taxon>
        <taxon>Sar</taxon>
        <taxon>Alveolata</taxon>
        <taxon>Colpodellida</taxon>
        <taxon>Chromeraceae</taxon>
        <taxon>Chromera</taxon>
    </lineage>
</organism>
<keyword evidence="1" id="KW-0175">Coiled coil</keyword>
<feature type="coiled-coil region" evidence="1">
    <location>
        <begin position="256"/>
        <end position="283"/>
    </location>
</feature>
<feature type="region of interest" description="Disordered" evidence="2">
    <location>
        <begin position="102"/>
        <end position="167"/>
    </location>
</feature>
<dbReference type="VEuPathDB" id="CryptoDB:Cvel_59"/>
<feature type="transmembrane region" description="Helical" evidence="3">
    <location>
        <begin position="46"/>
        <end position="68"/>
    </location>
</feature>
<dbReference type="AlphaFoldDB" id="A0A0G4I5S5"/>
<accession>A0A0G4I5S5</accession>
<protein>
    <submittedName>
        <fullName evidence="4">Uncharacterized protein</fullName>
    </submittedName>
</protein>
<keyword evidence="3" id="KW-0472">Membrane</keyword>
<reference evidence="4" key="1">
    <citation type="submission" date="2014-11" db="EMBL/GenBank/DDBJ databases">
        <authorList>
            <person name="Otto D Thomas"/>
            <person name="Naeem Raeece"/>
        </authorList>
    </citation>
    <scope>NUCLEOTIDE SEQUENCE</scope>
</reference>
<feature type="compositionally biased region" description="Acidic residues" evidence="2">
    <location>
        <begin position="146"/>
        <end position="155"/>
    </location>
</feature>
<evidence type="ECO:0000256" key="2">
    <source>
        <dbReference type="SAM" id="MobiDB-lite"/>
    </source>
</evidence>
<name>A0A0G4I5S5_9ALVE</name>
<keyword evidence="3" id="KW-1133">Transmembrane helix</keyword>
<keyword evidence="3" id="KW-0812">Transmembrane</keyword>
<proteinExistence type="predicted"/>
<evidence type="ECO:0000256" key="3">
    <source>
        <dbReference type="SAM" id="Phobius"/>
    </source>
</evidence>